<sequence>MGPPVELRYGFSARVVRRVQPDAMKRRERWAYRVVGGCMRLLPLGALIWQAVFRVEDWPCLSCCCSSWFNGPTGGL</sequence>
<dbReference type="EMBL" id="JBHSMA010000001">
    <property type="protein sequence ID" value="MFC5408085.1"/>
    <property type="molecule type" value="Genomic_DNA"/>
</dbReference>
<gene>
    <name evidence="1" type="ORF">ACFPMF_02100</name>
</gene>
<reference evidence="2" key="1">
    <citation type="journal article" date="2019" name="Int. J. Syst. Evol. Microbiol.">
        <title>The Global Catalogue of Microorganisms (GCM) 10K type strain sequencing project: providing services to taxonomists for standard genome sequencing and annotation.</title>
        <authorList>
            <consortium name="The Broad Institute Genomics Platform"/>
            <consortium name="The Broad Institute Genome Sequencing Center for Infectious Disease"/>
            <person name="Wu L."/>
            <person name="Ma J."/>
        </authorList>
    </citation>
    <scope>NUCLEOTIDE SEQUENCE [LARGE SCALE GENOMIC DNA]</scope>
    <source>
        <strain evidence="2">CCUG 55250</strain>
    </source>
</reference>
<proteinExistence type="predicted"/>
<evidence type="ECO:0000313" key="2">
    <source>
        <dbReference type="Proteomes" id="UP001596106"/>
    </source>
</evidence>
<accession>A0ABW0I3J3</accession>
<comment type="caution">
    <text evidence="1">The sequence shown here is derived from an EMBL/GenBank/DDBJ whole genome shotgun (WGS) entry which is preliminary data.</text>
</comment>
<organism evidence="1 2">
    <name type="scientific">Larkinella bovis</name>
    <dbReference type="NCBI Taxonomy" id="683041"/>
    <lineage>
        <taxon>Bacteria</taxon>
        <taxon>Pseudomonadati</taxon>
        <taxon>Bacteroidota</taxon>
        <taxon>Cytophagia</taxon>
        <taxon>Cytophagales</taxon>
        <taxon>Spirosomataceae</taxon>
        <taxon>Larkinella</taxon>
    </lineage>
</organism>
<keyword evidence="2" id="KW-1185">Reference proteome</keyword>
<evidence type="ECO:0000313" key="1">
    <source>
        <dbReference type="EMBL" id="MFC5408085.1"/>
    </source>
</evidence>
<name>A0ABW0I3J3_9BACT</name>
<dbReference type="RefSeq" id="WP_379840771.1">
    <property type="nucleotide sequence ID" value="NZ_JBHSMA010000001.1"/>
</dbReference>
<dbReference type="Proteomes" id="UP001596106">
    <property type="component" value="Unassembled WGS sequence"/>
</dbReference>
<protein>
    <submittedName>
        <fullName evidence="1">Uncharacterized protein</fullName>
    </submittedName>
</protein>